<reference evidence="3 5" key="3">
    <citation type="submission" date="2019-07" db="EMBL/GenBank/DDBJ databases">
        <title>Whole genome shotgun sequence of Methylobacterium oxalidis NBRC 107715.</title>
        <authorList>
            <person name="Hosoyama A."/>
            <person name="Uohara A."/>
            <person name="Ohji S."/>
            <person name="Ichikawa N."/>
        </authorList>
    </citation>
    <scope>NUCLEOTIDE SEQUENCE [LARGE SCALE GENOMIC DNA]</scope>
    <source>
        <strain evidence="3 5">NBRC 107715</strain>
    </source>
</reference>
<dbReference type="InterPro" id="IPR037873">
    <property type="entry name" value="BamE-like"/>
</dbReference>
<reference evidence="4" key="1">
    <citation type="journal article" date="2014" name="Int. J. Syst. Evol. Microbiol.">
        <title>Complete genome of a new Firmicutes species belonging to the dominant human colonic microbiota ('Ruminococcus bicirculans') reveals two chromosomes and a selective capacity to utilize plant glucans.</title>
        <authorList>
            <consortium name="NISC Comparative Sequencing Program"/>
            <person name="Wegmann U."/>
            <person name="Louis P."/>
            <person name="Goesmann A."/>
            <person name="Henrissat B."/>
            <person name="Duncan S.H."/>
            <person name="Flint H.J."/>
        </authorList>
    </citation>
    <scope>NUCLEOTIDE SEQUENCE</scope>
    <source>
        <strain evidence="4">NBRC 107715</strain>
    </source>
</reference>
<dbReference type="EMBL" id="BSPK01000109">
    <property type="protein sequence ID" value="GLS66954.1"/>
    <property type="molecule type" value="Genomic_DNA"/>
</dbReference>
<dbReference type="Gene3D" id="3.30.1450.10">
    <property type="match status" value="1"/>
</dbReference>
<evidence type="ECO:0000313" key="3">
    <source>
        <dbReference type="EMBL" id="GEP05961.1"/>
    </source>
</evidence>
<dbReference type="Proteomes" id="UP001156856">
    <property type="component" value="Unassembled WGS sequence"/>
</dbReference>
<dbReference type="Proteomes" id="UP000321960">
    <property type="component" value="Unassembled WGS sequence"/>
</dbReference>
<accession>A0A512J7L6</accession>
<evidence type="ECO:0000256" key="1">
    <source>
        <dbReference type="ARBA" id="ARBA00022729"/>
    </source>
</evidence>
<evidence type="ECO:0000256" key="2">
    <source>
        <dbReference type="SAM" id="SignalP"/>
    </source>
</evidence>
<keyword evidence="1 2" id="KW-0732">Signal</keyword>
<proteinExistence type="predicted"/>
<reference evidence="6" key="2">
    <citation type="journal article" date="2019" name="Int. J. Syst. Evol. Microbiol.">
        <title>The Global Catalogue of Microorganisms (GCM) 10K type strain sequencing project: providing services to taxonomists for standard genome sequencing and annotation.</title>
        <authorList>
            <consortium name="The Broad Institute Genomics Platform"/>
            <consortium name="The Broad Institute Genome Sequencing Center for Infectious Disease"/>
            <person name="Wu L."/>
            <person name="Ma J."/>
        </authorList>
    </citation>
    <scope>NUCLEOTIDE SEQUENCE [LARGE SCALE GENOMIC DNA]</scope>
    <source>
        <strain evidence="6">NBRC 107715</strain>
    </source>
</reference>
<feature type="chain" id="PRO_5021747669" evidence="2">
    <location>
        <begin position="24"/>
        <end position="102"/>
    </location>
</feature>
<gene>
    <name evidence="4" type="ORF">GCM10007888_53370</name>
    <name evidence="3" type="ORF">MOX02_39990</name>
</gene>
<keyword evidence="6" id="KW-1185">Reference proteome</keyword>
<dbReference type="AlphaFoldDB" id="A0A512J7L6"/>
<dbReference type="OrthoDB" id="7999829at2"/>
<comment type="caution">
    <text evidence="3">The sequence shown here is derived from an EMBL/GenBank/DDBJ whole genome shotgun (WGS) entry which is preliminary data.</text>
</comment>
<dbReference type="RefSeq" id="WP_147027498.1">
    <property type="nucleotide sequence ID" value="NZ_BJZU01000084.1"/>
</dbReference>
<dbReference type="EMBL" id="BJZU01000084">
    <property type="protein sequence ID" value="GEP05961.1"/>
    <property type="molecule type" value="Genomic_DNA"/>
</dbReference>
<reference evidence="4" key="4">
    <citation type="submission" date="2023-01" db="EMBL/GenBank/DDBJ databases">
        <title>Draft genome sequence of Methylobacterium oxalidis strain NBRC 107715.</title>
        <authorList>
            <person name="Sun Q."/>
            <person name="Mori K."/>
        </authorList>
    </citation>
    <scope>NUCLEOTIDE SEQUENCE</scope>
    <source>
        <strain evidence="4">NBRC 107715</strain>
    </source>
</reference>
<protein>
    <submittedName>
        <fullName evidence="3">Uncharacterized protein</fullName>
    </submittedName>
</protein>
<evidence type="ECO:0000313" key="4">
    <source>
        <dbReference type="EMBL" id="GLS66954.1"/>
    </source>
</evidence>
<feature type="signal peptide" evidence="2">
    <location>
        <begin position="1"/>
        <end position="23"/>
    </location>
</feature>
<sequence>MPRRATVLFPLAAFLLAAAPAEAVQPGSCRPTLAEYRALALGIGYADASAQLGCRGRREVALTVGRNRRVTYSWRGRGSFGANFNLTFANDRLTDKSQLGLR</sequence>
<evidence type="ECO:0000313" key="6">
    <source>
        <dbReference type="Proteomes" id="UP001156856"/>
    </source>
</evidence>
<organism evidence="3 5">
    <name type="scientific">Methylobacterium oxalidis</name>
    <dbReference type="NCBI Taxonomy" id="944322"/>
    <lineage>
        <taxon>Bacteria</taxon>
        <taxon>Pseudomonadati</taxon>
        <taxon>Pseudomonadota</taxon>
        <taxon>Alphaproteobacteria</taxon>
        <taxon>Hyphomicrobiales</taxon>
        <taxon>Methylobacteriaceae</taxon>
        <taxon>Methylobacterium</taxon>
    </lineage>
</organism>
<name>A0A512J7L6_9HYPH</name>
<evidence type="ECO:0000313" key="5">
    <source>
        <dbReference type="Proteomes" id="UP000321960"/>
    </source>
</evidence>